<evidence type="ECO:0000256" key="1">
    <source>
        <dbReference type="SAM" id="MobiDB-lite"/>
    </source>
</evidence>
<dbReference type="EMBL" id="BAABIS010000001">
    <property type="protein sequence ID" value="GAA4845873.1"/>
    <property type="molecule type" value="Genomic_DNA"/>
</dbReference>
<comment type="caution">
    <text evidence="2">The sequence shown here is derived from an EMBL/GenBank/DDBJ whole genome shotgun (WGS) entry which is preliminary data.</text>
</comment>
<evidence type="ECO:0000313" key="3">
    <source>
        <dbReference type="Proteomes" id="UP001501752"/>
    </source>
</evidence>
<accession>A0ABP9DKF0</accession>
<keyword evidence="3" id="KW-1185">Reference proteome</keyword>
<evidence type="ECO:0008006" key="4">
    <source>
        <dbReference type="Google" id="ProtNLM"/>
    </source>
</evidence>
<dbReference type="Proteomes" id="UP001501752">
    <property type="component" value="Unassembled WGS sequence"/>
</dbReference>
<name>A0ABP9DKF0_9ACTN</name>
<sequence length="75" mass="7904">MTDPSSGPVPLCGTKFRPRRTGDRSCAGSYSLVMRKGPRTGGAPDVYRVVQTPAAVSSAKRTRVRTALAVPPFGV</sequence>
<evidence type="ECO:0000313" key="2">
    <source>
        <dbReference type="EMBL" id="GAA4845873.1"/>
    </source>
</evidence>
<feature type="region of interest" description="Disordered" evidence="1">
    <location>
        <begin position="1"/>
        <end position="20"/>
    </location>
</feature>
<reference evidence="3" key="1">
    <citation type="journal article" date="2019" name="Int. J. Syst. Evol. Microbiol.">
        <title>The Global Catalogue of Microorganisms (GCM) 10K type strain sequencing project: providing services to taxonomists for standard genome sequencing and annotation.</title>
        <authorList>
            <consortium name="The Broad Institute Genomics Platform"/>
            <consortium name="The Broad Institute Genome Sequencing Center for Infectious Disease"/>
            <person name="Wu L."/>
            <person name="Ma J."/>
        </authorList>
    </citation>
    <scope>NUCLEOTIDE SEQUENCE [LARGE SCALE GENOMIC DNA]</scope>
    <source>
        <strain evidence="3">JCM 13006</strain>
    </source>
</reference>
<proteinExistence type="predicted"/>
<organism evidence="2 3">
    <name type="scientific">Kitasatospora terrestris</name>
    <dbReference type="NCBI Taxonomy" id="258051"/>
    <lineage>
        <taxon>Bacteria</taxon>
        <taxon>Bacillati</taxon>
        <taxon>Actinomycetota</taxon>
        <taxon>Actinomycetes</taxon>
        <taxon>Kitasatosporales</taxon>
        <taxon>Streptomycetaceae</taxon>
        <taxon>Kitasatospora</taxon>
    </lineage>
</organism>
<gene>
    <name evidence="2" type="ORF">GCM10023235_23060</name>
</gene>
<protein>
    <recommendedName>
        <fullName evidence="4">DUF397 domain-containing protein</fullName>
    </recommendedName>
</protein>